<feature type="compositionally biased region" description="Polar residues" evidence="6">
    <location>
        <begin position="220"/>
        <end position="237"/>
    </location>
</feature>
<dbReference type="STRING" id="133385.A0A2T9YJ43"/>
<organism evidence="9 10">
    <name type="scientific">Smittium simulii</name>
    <dbReference type="NCBI Taxonomy" id="133385"/>
    <lineage>
        <taxon>Eukaryota</taxon>
        <taxon>Fungi</taxon>
        <taxon>Fungi incertae sedis</taxon>
        <taxon>Zoopagomycota</taxon>
        <taxon>Kickxellomycotina</taxon>
        <taxon>Harpellomycetes</taxon>
        <taxon>Harpellales</taxon>
        <taxon>Legeriomycetaceae</taxon>
        <taxon>Smittium</taxon>
    </lineage>
</organism>
<evidence type="ECO:0000256" key="3">
    <source>
        <dbReference type="ARBA" id="ARBA00022833"/>
    </source>
</evidence>
<feature type="coiled-coil region" evidence="5">
    <location>
        <begin position="815"/>
        <end position="898"/>
    </location>
</feature>
<dbReference type="EMBL" id="MBFR01000168">
    <property type="protein sequence ID" value="PVU92294.1"/>
    <property type="molecule type" value="Genomic_DNA"/>
</dbReference>
<evidence type="ECO:0000313" key="9">
    <source>
        <dbReference type="EMBL" id="PVU92294.1"/>
    </source>
</evidence>
<evidence type="ECO:0000256" key="4">
    <source>
        <dbReference type="PROSITE-ProRule" id="PRU00502"/>
    </source>
</evidence>
<keyword evidence="5" id="KW-0175">Coiled coil</keyword>
<feature type="domain" description="RING-type" evidence="7">
    <location>
        <begin position="479"/>
        <end position="519"/>
    </location>
</feature>
<reference evidence="9 10" key="1">
    <citation type="journal article" date="2018" name="MBio">
        <title>Comparative Genomics Reveals the Core Gene Toolbox for the Fungus-Insect Symbiosis.</title>
        <authorList>
            <person name="Wang Y."/>
            <person name="Stata M."/>
            <person name="Wang W."/>
            <person name="Stajich J.E."/>
            <person name="White M.M."/>
            <person name="Moncalvo J.M."/>
        </authorList>
    </citation>
    <scope>NUCLEOTIDE SEQUENCE [LARGE SCALE GENOMIC DNA]</scope>
    <source>
        <strain evidence="9 10">SWE-8-4</strain>
    </source>
</reference>
<feature type="domain" description="UBP-type" evidence="8">
    <location>
        <begin position="575"/>
        <end position="672"/>
    </location>
</feature>
<dbReference type="Pfam" id="PF07576">
    <property type="entry name" value="BRAP2"/>
    <property type="match status" value="1"/>
</dbReference>
<gene>
    <name evidence="9" type="ORF">BB561_003929</name>
</gene>
<protein>
    <recommendedName>
        <fullName evidence="11">RING-type domain-containing protein</fullName>
    </recommendedName>
</protein>
<dbReference type="SMART" id="SM00290">
    <property type="entry name" value="ZnF_UBP"/>
    <property type="match status" value="1"/>
</dbReference>
<evidence type="ECO:0000313" key="10">
    <source>
        <dbReference type="Proteomes" id="UP000245383"/>
    </source>
</evidence>
<keyword evidence="2 4" id="KW-0863">Zinc-finger</keyword>
<dbReference type="Proteomes" id="UP000245383">
    <property type="component" value="Unassembled WGS sequence"/>
</dbReference>
<evidence type="ECO:0008006" key="11">
    <source>
        <dbReference type="Google" id="ProtNLM"/>
    </source>
</evidence>
<dbReference type="OrthoDB" id="273556at2759"/>
<evidence type="ECO:0000259" key="7">
    <source>
        <dbReference type="PROSITE" id="PS50089"/>
    </source>
</evidence>
<evidence type="ECO:0000259" key="8">
    <source>
        <dbReference type="PROSITE" id="PS50271"/>
    </source>
</evidence>
<evidence type="ECO:0000256" key="2">
    <source>
        <dbReference type="ARBA" id="ARBA00022771"/>
    </source>
</evidence>
<keyword evidence="1" id="KW-0479">Metal-binding</keyword>
<dbReference type="GO" id="GO:0005737">
    <property type="term" value="C:cytoplasm"/>
    <property type="evidence" value="ECO:0007669"/>
    <property type="project" value="TreeGrafter"/>
</dbReference>
<feature type="region of interest" description="Disordered" evidence="6">
    <location>
        <begin position="220"/>
        <end position="258"/>
    </location>
</feature>
<dbReference type="InterPro" id="IPR001607">
    <property type="entry name" value="Znf_UBP"/>
</dbReference>
<evidence type="ECO:0000256" key="6">
    <source>
        <dbReference type="SAM" id="MobiDB-lite"/>
    </source>
</evidence>
<dbReference type="PROSITE" id="PS50271">
    <property type="entry name" value="ZF_UBP"/>
    <property type="match status" value="1"/>
</dbReference>
<dbReference type="SUPFAM" id="SSF57850">
    <property type="entry name" value="RING/U-box"/>
    <property type="match status" value="2"/>
</dbReference>
<dbReference type="Gene3D" id="3.30.40.10">
    <property type="entry name" value="Zinc/RING finger domain, C3HC4 (zinc finger)"/>
    <property type="match status" value="2"/>
</dbReference>
<dbReference type="GO" id="GO:0061630">
    <property type="term" value="F:ubiquitin protein ligase activity"/>
    <property type="evidence" value="ECO:0007669"/>
    <property type="project" value="TreeGrafter"/>
</dbReference>
<dbReference type="GO" id="GO:0007265">
    <property type="term" value="P:Ras protein signal transduction"/>
    <property type="evidence" value="ECO:0007669"/>
    <property type="project" value="TreeGrafter"/>
</dbReference>
<dbReference type="PANTHER" id="PTHR24007">
    <property type="entry name" value="BRCA1-ASSOCIATED PROTEIN"/>
    <property type="match status" value="1"/>
</dbReference>
<dbReference type="PROSITE" id="PS50089">
    <property type="entry name" value="ZF_RING_2"/>
    <property type="match status" value="1"/>
</dbReference>
<dbReference type="AlphaFoldDB" id="A0A2T9YJ43"/>
<evidence type="ECO:0000256" key="1">
    <source>
        <dbReference type="ARBA" id="ARBA00022723"/>
    </source>
</evidence>
<comment type="caution">
    <text evidence="9">The sequence shown here is derived from an EMBL/GenBank/DDBJ whole genome shotgun (WGS) entry which is preliminary data.</text>
</comment>
<dbReference type="InterPro" id="IPR001841">
    <property type="entry name" value="Znf_RING"/>
</dbReference>
<dbReference type="GO" id="GO:0008270">
    <property type="term" value="F:zinc ion binding"/>
    <property type="evidence" value="ECO:0007669"/>
    <property type="project" value="UniProtKB-KW"/>
</dbReference>
<dbReference type="Pfam" id="PF02148">
    <property type="entry name" value="zf-UBP"/>
    <property type="match status" value="1"/>
</dbReference>
<accession>A0A2T9YJ43</accession>
<dbReference type="PANTHER" id="PTHR24007:SF7">
    <property type="entry name" value="BRCA1-ASSOCIATED PROTEIN"/>
    <property type="match status" value="1"/>
</dbReference>
<dbReference type="InterPro" id="IPR011422">
    <property type="entry name" value="BRAP2/ETP1_RRM"/>
</dbReference>
<evidence type="ECO:0000256" key="5">
    <source>
        <dbReference type="SAM" id="Coils"/>
    </source>
</evidence>
<dbReference type="Pfam" id="PF13639">
    <property type="entry name" value="zf-RING_2"/>
    <property type="match status" value="1"/>
</dbReference>
<sequence>MLDYHIYIETYRLDFSPSCNISHILQNSYSKNITEQHWKPVNNSHFSTSNNPNQNLKPSVLQTQVKPIFSSPILKTKSRKALKDSELFSLITNTHSNISSKVNYTKSLIEFFSKNIDFRFGCLNIETYSAENLSIYPEIEELETLFYKISFLDSAESSLQLPNSSYHPNRSSELAISWEPKKSKGGSEKAFISPNNNTIMDGFNNDPYILTNNNGITLPNSDSISKNSNSEYANDQQKNNNKSSSENNSNTNINEKIRKQTAVPMGVFDIIPNSKQEYPLGVLHLYKSLPNSTFSQNNSSGTNIKNNSSACSDTSLDSSKIDIPVQTEKTMAVLTVPGNSSMSNYMVLLKFNVSEEADEFFEYYNGKSFSPLEPETCNIVRVLSVTITNSALPVYLFPIFYDEVSLYKRISEANSALQSSKSLDHEPDIIDNHKSLILIKSSQDGKVNCEAEFIKNLKLERSNLYKSLMLNMITELPTCPVCLERLDTSASGLLTILCQHTFHSTCLEKWNDNSCPVCRFAQAGMFVNDDLFEQMIQQNEITKSNPIYSNTIAPQITNTSIYVGGNETALKDNTLSGDLLESKAKIIENDEPFNQCRICGCRQQLWICLICGYIGCGRYFSGHAHAHFIESGHIYSMDLESQRVWDYVGDGYVHRILINRTDGKLVELSAPSSSFRTEENSSYNLSTNLMTSNNSNFCTQSSTDLNSTSNRNYMANQLELSSFINGVDPENFKNQDTSKKMLNSEHIYTGAASSTLQVCESTEQYLKHSPNKNNQIILTGASSSQIYNTVQTEANIDTIREKLAAVASEYEITLKAQLEMNNRVFEKKTRALENLCKEYVKKQYVSKQNLILTQQKLEEERSISKNMSQNFKQLQEENKNLKSMVEDLNEQVKDLYMHFETLNKVDNDPELKDAITQWASTRNGL</sequence>
<keyword evidence="3" id="KW-0862">Zinc</keyword>
<feature type="compositionally biased region" description="Low complexity" evidence="6">
    <location>
        <begin position="238"/>
        <end position="254"/>
    </location>
</feature>
<keyword evidence="10" id="KW-1185">Reference proteome</keyword>
<dbReference type="InterPro" id="IPR013083">
    <property type="entry name" value="Znf_RING/FYVE/PHD"/>
</dbReference>
<proteinExistence type="predicted"/>
<dbReference type="GO" id="GO:0016567">
    <property type="term" value="P:protein ubiquitination"/>
    <property type="evidence" value="ECO:0007669"/>
    <property type="project" value="TreeGrafter"/>
</dbReference>
<dbReference type="SMART" id="SM00184">
    <property type="entry name" value="RING"/>
    <property type="match status" value="1"/>
</dbReference>
<name>A0A2T9YJ43_9FUNG</name>
<dbReference type="InterPro" id="IPR047243">
    <property type="entry name" value="RING-H2_BRAP2"/>
</dbReference>
<dbReference type="CDD" id="cd16457">
    <property type="entry name" value="RING-H2_BRAP2"/>
    <property type="match status" value="1"/>
</dbReference>